<dbReference type="GO" id="GO:0042597">
    <property type="term" value="C:periplasmic space"/>
    <property type="evidence" value="ECO:0007669"/>
    <property type="project" value="UniProtKB-SubCell"/>
</dbReference>
<feature type="signal peptide" evidence="7">
    <location>
        <begin position="1"/>
        <end position="21"/>
    </location>
</feature>
<dbReference type="InterPro" id="IPR050490">
    <property type="entry name" value="Bact_solute-bd_prot1"/>
</dbReference>
<protein>
    <recommendedName>
        <fullName evidence="4">sn-glycerol-3-phosphate-binding periplasmic protein UgpB</fullName>
    </recommendedName>
</protein>
<dbReference type="RefSeq" id="WP_215625761.1">
    <property type="nucleotide sequence ID" value="NZ_CP067089.2"/>
</dbReference>
<evidence type="ECO:0000256" key="4">
    <source>
        <dbReference type="ARBA" id="ARBA00017470"/>
    </source>
</evidence>
<keyword evidence="5" id="KW-0813">Transport</keyword>
<reference evidence="8" key="1">
    <citation type="submission" date="2021-01" db="EMBL/GenBank/DDBJ databases">
        <title>Description of Breznakiella homolactica.</title>
        <authorList>
            <person name="Song Y."/>
            <person name="Brune A."/>
        </authorList>
    </citation>
    <scope>NUCLEOTIDE SEQUENCE</scope>
    <source>
        <strain evidence="8">RmG30</strain>
    </source>
</reference>
<feature type="chain" id="PRO_5031243016" description="sn-glycerol-3-phosphate-binding periplasmic protein UgpB" evidence="7">
    <location>
        <begin position="22"/>
        <end position="452"/>
    </location>
</feature>
<evidence type="ECO:0000256" key="6">
    <source>
        <dbReference type="ARBA" id="ARBA00022729"/>
    </source>
</evidence>
<organism evidence="8 9">
    <name type="scientific">Breznakiella homolactica</name>
    <dbReference type="NCBI Taxonomy" id="2798577"/>
    <lineage>
        <taxon>Bacteria</taxon>
        <taxon>Pseudomonadati</taxon>
        <taxon>Spirochaetota</taxon>
        <taxon>Spirochaetia</taxon>
        <taxon>Spirochaetales</taxon>
        <taxon>Breznakiellaceae</taxon>
        <taxon>Breznakiella</taxon>
    </lineage>
</organism>
<dbReference type="KEGG" id="bhc:JFL75_16180"/>
<keyword evidence="6 7" id="KW-0732">Signal</keyword>
<dbReference type="SUPFAM" id="SSF53850">
    <property type="entry name" value="Periplasmic binding protein-like II"/>
    <property type="match status" value="1"/>
</dbReference>
<evidence type="ECO:0000256" key="3">
    <source>
        <dbReference type="ARBA" id="ARBA00011557"/>
    </source>
</evidence>
<comment type="subcellular location">
    <subcellularLocation>
        <location evidence="1">Periplasm</location>
    </subcellularLocation>
</comment>
<dbReference type="PANTHER" id="PTHR43649:SF31">
    <property type="entry name" value="SN-GLYCEROL-3-PHOSPHATE-BINDING PERIPLASMIC PROTEIN UGPB"/>
    <property type="match status" value="1"/>
</dbReference>
<comment type="similarity">
    <text evidence="2">Belongs to the bacterial solute-binding protein 1 family.</text>
</comment>
<dbReference type="Pfam" id="PF13416">
    <property type="entry name" value="SBP_bac_8"/>
    <property type="match status" value="1"/>
</dbReference>
<name>A0A7T7XLE9_9SPIR</name>
<evidence type="ECO:0000313" key="8">
    <source>
        <dbReference type="EMBL" id="QQO08455.1"/>
    </source>
</evidence>
<proteinExistence type="inferred from homology"/>
<dbReference type="EMBL" id="CP067089">
    <property type="protein sequence ID" value="QQO08455.1"/>
    <property type="molecule type" value="Genomic_DNA"/>
</dbReference>
<evidence type="ECO:0000256" key="5">
    <source>
        <dbReference type="ARBA" id="ARBA00022448"/>
    </source>
</evidence>
<evidence type="ECO:0000256" key="2">
    <source>
        <dbReference type="ARBA" id="ARBA00008520"/>
    </source>
</evidence>
<evidence type="ECO:0000313" key="9">
    <source>
        <dbReference type="Proteomes" id="UP000595917"/>
    </source>
</evidence>
<dbReference type="Proteomes" id="UP000595917">
    <property type="component" value="Chromosome"/>
</dbReference>
<gene>
    <name evidence="8" type="ORF">JFL75_16180</name>
</gene>
<evidence type="ECO:0000256" key="7">
    <source>
        <dbReference type="SAM" id="SignalP"/>
    </source>
</evidence>
<keyword evidence="9" id="KW-1185">Reference proteome</keyword>
<accession>A0A7T7XLE9</accession>
<dbReference type="AlphaFoldDB" id="A0A7T7XLE9"/>
<dbReference type="PANTHER" id="PTHR43649">
    <property type="entry name" value="ARABINOSE-BINDING PROTEIN-RELATED"/>
    <property type="match status" value="1"/>
</dbReference>
<evidence type="ECO:0000256" key="1">
    <source>
        <dbReference type="ARBA" id="ARBA00004418"/>
    </source>
</evidence>
<dbReference type="Gene3D" id="3.40.190.10">
    <property type="entry name" value="Periplasmic binding protein-like II"/>
    <property type="match status" value="2"/>
</dbReference>
<dbReference type="InterPro" id="IPR006059">
    <property type="entry name" value="SBP"/>
</dbReference>
<comment type="subunit">
    <text evidence="3">The complex is composed of two ATP-binding proteins (UgpC), two transmembrane proteins (UgpA and UgpE) and a solute-binding protein (UgpB).</text>
</comment>
<sequence length="452" mass="49512">MKRLITAVLAICLLVPAAVFAGGSKEGTGAQDGMIQIEFWHTMSGVNGGAIDKLAENFNSTIGREKGIIVKSVFQGNDNSEKLKTLAQAGDFRNFPDIAQIAGAGIPSAITYEQLVPVQSMFEKGGSTLTRDEIEPNMLRAYTYRNQLVGMPVSCSAILLFYNQDMFRSVGLDPNRPPATIADMAQAISKLMIKKGSTVDRYGLNVAVRRYQLSNFIGGQGTGNYFGDNEGGRTAPMTRVTFGDDGTLMAFLNEWEKVINTGGYKPVEDNINEEFALELFGMAIMSTARIGIVTNLVQDNFKWAVAPLPKVKATDTGGISVGGSCVVMFDPAKDSSRVNAAWEFVQYLASPDAQFQFHKDTGYIPVNRKVYELPGVDQWFAANPSYKVAVDAIHASNPIVQEPFDIINWEIDSVIREHMLNFATGKETKQQCHDAIVRECNEKLAAYHRANS</sequence>